<proteinExistence type="predicted"/>
<reference evidence="1 2" key="1">
    <citation type="journal article" date="2014" name="Environ. Microbiol.">
        <title>Insights into organohalide respiration and the versatile catabolism of Sulfurospirillum multivorans gained from comparative genomics and physiological studies.</title>
        <authorList>
            <person name="Goris T."/>
            <person name="Schubert T."/>
            <person name="Gadkari J."/>
            <person name="Wubet T."/>
            <person name="Tarkka M."/>
            <person name="Buscot F."/>
            <person name="Adrian L."/>
            <person name="Diekert G."/>
        </authorList>
    </citation>
    <scope>NUCLEOTIDE SEQUENCE [LARGE SCALE GENOMIC DNA]</scope>
    <source>
        <strain evidence="2">DM 12446 / JCM 15788 / NBRC 109480</strain>
    </source>
</reference>
<accession>A0AA86AMB0</accession>
<dbReference type="Proteomes" id="UP000019322">
    <property type="component" value="Chromosome"/>
</dbReference>
<gene>
    <name evidence="1" type="ORF">SMUL_1894</name>
</gene>
<sequence>MRKNDLRVLINGDSSLFQRLRAWYRGKCFCLKNLIQALTKDMCFTQEEIDEIKRRVSSTKEGNQKFHEWERVAPTVAEGIAFLRSEIKRLSLEKDFCIQGIYDLYVADNEEDESSKREIFARFGLPNVLEKSN</sequence>
<dbReference type="AlphaFoldDB" id="A0AA86AMB0"/>
<dbReference type="RefSeq" id="WP_025345021.1">
    <property type="nucleotide sequence ID" value="NZ_CP007201.1"/>
</dbReference>
<dbReference type="EMBL" id="CP007201">
    <property type="protein sequence ID" value="AHJ13149.1"/>
    <property type="molecule type" value="Genomic_DNA"/>
</dbReference>
<protein>
    <submittedName>
        <fullName evidence="1">Uncharacterized protein</fullName>
    </submittedName>
</protein>
<name>A0AA86AMB0_SULMK</name>
<organism evidence="1 2">
    <name type="scientific">Sulfurospirillum multivorans (strain DM 12446 / JCM 15788 / NBRC 109480)</name>
    <dbReference type="NCBI Taxonomy" id="1150621"/>
    <lineage>
        <taxon>Bacteria</taxon>
        <taxon>Pseudomonadati</taxon>
        <taxon>Campylobacterota</taxon>
        <taxon>Epsilonproteobacteria</taxon>
        <taxon>Campylobacterales</taxon>
        <taxon>Sulfurospirillaceae</taxon>
        <taxon>Sulfurospirillum</taxon>
    </lineage>
</organism>
<evidence type="ECO:0000313" key="1">
    <source>
        <dbReference type="EMBL" id="AHJ13149.1"/>
    </source>
</evidence>
<evidence type="ECO:0000313" key="2">
    <source>
        <dbReference type="Proteomes" id="UP000019322"/>
    </source>
</evidence>
<dbReference type="KEGG" id="smul:SMUL_1894"/>